<protein>
    <submittedName>
        <fullName evidence="3">Transposable element P transposase</fullName>
    </submittedName>
</protein>
<dbReference type="AlphaFoldDB" id="A0A6A4X3L5"/>
<dbReference type="Proteomes" id="UP000440578">
    <property type="component" value="Unassembled WGS sequence"/>
</dbReference>
<comment type="caution">
    <text evidence="3">The sequence shown here is derived from an EMBL/GenBank/DDBJ whole genome shotgun (WGS) entry which is preliminary data.</text>
</comment>
<feature type="region of interest" description="Disordered" evidence="1">
    <location>
        <begin position="209"/>
        <end position="244"/>
    </location>
</feature>
<evidence type="ECO:0000313" key="4">
    <source>
        <dbReference type="Proteomes" id="UP000440578"/>
    </source>
</evidence>
<dbReference type="Pfam" id="PF21789">
    <property type="entry name" value="TNP-like_RNaseH_C"/>
    <property type="match status" value="1"/>
</dbReference>
<accession>A0A6A4X3L5</accession>
<dbReference type="OrthoDB" id="6378996at2759"/>
<organism evidence="3 4">
    <name type="scientific">Amphibalanus amphitrite</name>
    <name type="common">Striped barnacle</name>
    <name type="synonym">Balanus amphitrite</name>
    <dbReference type="NCBI Taxonomy" id="1232801"/>
    <lineage>
        <taxon>Eukaryota</taxon>
        <taxon>Metazoa</taxon>
        <taxon>Ecdysozoa</taxon>
        <taxon>Arthropoda</taxon>
        <taxon>Crustacea</taxon>
        <taxon>Multicrustacea</taxon>
        <taxon>Cirripedia</taxon>
        <taxon>Thoracica</taxon>
        <taxon>Thoracicalcarea</taxon>
        <taxon>Balanomorpha</taxon>
        <taxon>Balanoidea</taxon>
        <taxon>Balanidae</taxon>
        <taxon>Amphibalaninae</taxon>
        <taxon>Amphibalanus</taxon>
    </lineage>
</organism>
<feature type="compositionally biased region" description="Polar residues" evidence="1">
    <location>
        <begin position="209"/>
        <end position="218"/>
    </location>
</feature>
<gene>
    <name evidence="3" type="primary">T_75</name>
    <name evidence="3" type="ORF">FJT64_018400</name>
</gene>
<evidence type="ECO:0000256" key="1">
    <source>
        <dbReference type="SAM" id="MobiDB-lite"/>
    </source>
</evidence>
<evidence type="ECO:0000313" key="3">
    <source>
        <dbReference type="EMBL" id="KAF0310604.1"/>
    </source>
</evidence>
<name>A0A6A4X3L5_AMPAM</name>
<dbReference type="EMBL" id="VIIS01000297">
    <property type="protein sequence ID" value="KAF0310604.1"/>
    <property type="molecule type" value="Genomic_DNA"/>
</dbReference>
<sequence length="244" mass="26158">MLKAEVQARQRVRPAVQLLSATSALALERYLGRDEAARFFRVVDDGFDVLNAGHPPDVKPFRRGYSGTPEQETALTALQREVEGLRVGSARHLPFQGGLLVDVRSVPGLLKDLQKTLGPDTYILTRRLSQDRLEATFGLLRVGGGSNTNPTPTDAMSRLRLLSLLMLTRRGVNILAPGDLPTAAEEQDADDPGGELDDIFTDYVTQAAPTPDTVQTAPGASETAPGIAQTAPGASETAQRLTGF</sequence>
<reference evidence="3 4" key="1">
    <citation type="submission" date="2019-07" db="EMBL/GenBank/DDBJ databases">
        <title>Draft genome assembly of a fouling barnacle, Amphibalanus amphitrite (Darwin, 1854): The first reference genome for Thecostraca.</title>
        <authorList>
            <person name="Kim W."/>
        </authorList>
    </citation>
    <scope>NUCLEOTIDE SEQUENCE [LARGE SCALE GENOMIC DNA]</scope>
    <source>
        <strain evidence="3">SNU_AA5</strain>
        <tissue evidence="3">Soma without cirri and trophi</tissue>
    </source>
</reference>
<keyword evidence="4" id="KW-1185">Reference proteome</keyword>
<evidence type="ECO:0000259" key="2">
    <source>
        <dbReference type="Pfam" id="PF21789"/>
    </source>
</evidence>
<dbReference type="InterPro" id="IPR048367">
    <property type="entry name" value="TNP-like_RNaseH_C"/>
</dbReference>
<feature type="domain" description="Transposable element P transposase-like RNase H C-terminal" evidence="2">
    <location>
        <begin position="127"/>
        <end position="152"/>
    </location>
</feature>
<proteinExistence type="predicted"/>